<evidence type="ECO:0000256" key="2">
    <source>
        <dbReference type="ARBA" id="ARBA00023125"/>
    </source>
</evidence>
<evidence type="ECO:0000256" key="4">
    <source>
        <dbReference type="SAM" id="Phobius"/>
    </source>
</evidence>
<dbReference type="InterPro" id="IPR025269">
    <property type="entry name" value="SAM-like_dom"/>
</dbReference>
<keyword evidence="2 3" id="KW-0238">DNA-binding</keyword>
<dbReference type="Pfam" id="PF17293">
    <property type="entry name" value="Arm-DNA-bind_5"/>
    <property type="match status" value="1"/>
</dbReference>
<dbReference type="InterPro" id="IPR011010">
    <property type="entry name" value="DNA_brk_join_enz"/>
</dbReference>
<keyword evidence="4" id="KW-1133">Transmembrane helix</keyword>
<keyword evidence="4" id="KW-0472">Membrane</keyword>
<feature type="non-terminal residue" evidence="6">
    <location>
        <position position="273"/>
    </location>
</feature>
<dbReference type="EMBL" id="QSJZ01000028">
    <property type="protein sequence ID" value="RHE18183.1"/>
    <property type="molecule type" value="Genomic_DNA"/>
</dbReference>
<name>A0A414IDJ0_BACUN</name>
<dbReference type="AlphaFoldDB" id="A0A414IDJ0"/>
<reference evidence="6 7" key="1">
    <citation type="submission" date="2018-08" db="EMBL/GenBank/DDBJ databases">
        <title>A genome reference for cultivated species of the human gut microbiota.</title>
        <authorList>
            <person name="Zou Y."/>
            <person name="Xue W."/>
            <person name="Luo G."/>
        </authorList>
    </citation>
    <scope>NUCLEOTIDE SEQUENCE [LARGE SCALE GENOMIC DNA]</scope>
    <source>
        <strain evidence="6 7">AM29-12AC</strain>
    </source>
</reference>
<dbReference type="InterPro" id="IPR010998">
    <property type="entry name" value="Integrase_recombinase_N"/>
</dbReference>
<evidence type="ECO:0000256" key="1">
    <source>
        <dbReference type="ARBA" id="ARBA00022908"/>
    </source>
</evidence>
<protein>
    <submittedName>
        <fullName evidence="6">Site-specific integrase</fullName>
    </submittedName>
</protein>
<dbReference type="Proteomes" id="UP000283601">
    <property type="component" value="Unassembled WGS sequence"/>
</dbReference>
<dbReference type="InterPro" id="IPR035386">
    <property type="entry name" value="Arm-DNA-bind_5"/>
</dbReference>
<evidence type="ECO:0000313" key="6">
    <source>
        <dbReference type="EMBL" id="RHE18183.1"/>
    </source>
</evidence>
<comment type="caution">
    <text evidence="6">The sequence shown here is derived from an EMBL/GenBank/DDBJ whole genome shotgun (WGS) entry which is preliminary data.</text>
</comment>
<dbReference type="SUPFAM" id="SSF56349">
    <property type="entry name" value="DNA breaking-rejoining enzymes"/>
    <property type="match status" value="1"/>
</dbReference>
<evidence type="ECO:0000313" key="7">
    <source>
        <dbReference type="Proteomes" id="UP000283601"/>
    </source>
</evidence>
<dbReference type="GO" id="GO:0003677">
    <property type="term" value="F:DNA binding"/>
    <property type="evidence" value="ECO:0007669"/>
    <property type="project" value="UniProtKB-UniRule"/>
</dbReference>
<keyword evidence="4" id="KW-0812">Transmembrane</keyword>
<dbReference type="Gene3D" id="1.10.150.130">
    <property type="match status" value="1"/>
</dbReference>
<sequence>MKQGTMNILFFVLKTKLLKNGEAPVLMRITINGDYDDARIQRSVPLNLWNAAKGCSKGRDRASVALNTYIAELHARALEKHKELVLEQALITPKLILKRVFGKDTGMRTLLGTMQEGIEEMESLVNIDYSPVTINRYKNVVKKLRQLIPSYYGKEDITFHELTPEFIRAFDIYLKTEGGLCRNTIVRYMKCFKKFTNMALAKEWMRKNPFYGYKMEQDETDPVFLTYDELQAVIKKKFTVPRLELVRDVFVFACFTFLALMSNHLIVNILIGA</sequence>
<evidence type="ECO:0000259" key="5">
    <source>
        <dbReference type="PROSITE" id="PS51900"/>
    </source>
</evidence>
<organism evidence="6 7">
    <name type="scientific">Bacteroides uniformis</name>
    <dbReference type="NCBI Taxonomy" id="820"/>
    <lineage>
        <taxon>Bacteria</taxon>
        <taxon>Pseudomonadati</taxon>
        <taxon>Bacteroidota</taxon>
        <taxon>Bacteroidia</taxon>
        <taxon>Bacteroidales</taxon>
        <taxon>Bacteroidaceae</taxon>
        <taxon>Bacteroides</taxon>
    </lineage>
</organism>
<dbReference type="PROSITE" id="PS51900">
    <property type="entry name" value="CB"/>
    <property type="match status" value="1"/>
</dbReference>
<proteinExistence type="predicted"/>
<dbReference type="RefSeq" id="WP_182295833.1">
    <property type="nucleotide sequence ID" value="NZ_QSJY01000028.1"/>
</dbReference>
<dbReference type="GO" id="GO:0015074">
    <property type="term" value="P:DNA integration"/>
    <property type="evidence" value="ECO:0007669"/>
    <property type="project" value="UniProtKB-KW"/>
</dbReference>
<keyword evidence="1" id="KW-0229">DNA integration</keyword>
<dbReference type="InterPro" id="IPR044068">
    <property type="entry name" value="CB"/>
</dbReference>
<evidence type="ECO:0000256" key="3">
    <source>
        <dbReference type="PROSITE-ProRule" id="PRU01248"/>
    </source>
</evidence>
<accession>A0A414IDJ0</accession>
<feature type="transmembrane region" description="Helical" evidence="4">
    <location>
        <begin position="245"/>
        <end position="271"/>
    </location>
</feature>
<gene>
    <name evidence="6" type="ORF">DW758_20145</name>
</gene>
<feature type="domain" description="Core-binding (CB)" evidence="5">
    <location>
        <begin position="112"/>
        <end position="200"/>
    </location>
</feature>
<dbReference type="Pfam" id="PF13102">
    <property type="entry name" value="Phage_int_SAM_5"/>
    <property type="match status" value="1"/>
</dbReference>